<reference evidence="1" key="1">
    <citation type="submission" date="2013-05" db="EMBL/GenBank/DDBJ databases">
        <authorList>
            <person name="Yim A.K.Y."/>
            <person name="Chan T.F."/>
            <person name="Ji K.M."/>
            <person name="Liu X.Y."/>
            <person name="Zhou J.W."/>
            <person name="Li R.Q."/>
            <person name="Yang K.Y."/>
            <person name="Li J."/>
            <person name="Li M."/>
            <person name="Law P.T.W."/>
            <person name="Wu Y.L."/>
            <person name="Cai Z.L."/>
            <person name="Qin H."/>
            <person name="Bao Y."/>
            <person name="Leung R.K.K."/>
            <person name="Ng P.K.S."/>
            <person name="Zou J."/>
            <person name="Zhong X.J."/>
            <person name="Ran P.X."/>
            <person name="Zhong N.S."/>
            <person name="Liu Z.G."/>
            <person name="Tsui S.K.W."/>
        </authorList>
    </citation>
    <scope>NUCLEOTIDE SEQUENCE</scope>
    <source>
        <strain evidence="1">Derf</strain>
        <tissue evidence="1">Whole organism</tissue>
    </source>
</reference>
<dbReference type="AlphaFoldDB" id="A0A922IAZ0"/>
<dbReference type="Proteomes" id="UP000790347">
    <property type="component" value="Unassembled WGS sequence"/>
</dbReference>
<organism evidence="1 2">
    <name type="scientific">Dermatophagoides farinae</name>
    <name type="common">American house dust mite</name>
    <dbReference type="NCBI Taxonomy" id="6954"/>
    <lineage>
        <taxon>Eukaryota</taxon>
        <taxon>Metazoa</taxon>
        <taxon>Ecdysozoa</taxon>
        <taxon>Arthropoda</taxon>
        <taxon>Chelicerata</taxon>
        <taxon>Arachnida</taxon>
        <taxon>Acari</taxon>
        <taxon>Acariformes</taxon>
        <taxon>Sarcoptiformes</taxon>
        <taxon>Astigmata</taxon>
        <taxon>Psoroptidia</taxon>
        <taxon>Analgoidea</taxon>
        <taxon>Pyroglyphidae</taxon>
        <taxon>Dermatophagoidinae</taxon>
        <taxon>Dermatophagoides</taxon>
    </lineage>
</organism>
<comment type="caution">
    <text evidence="1">The sequence shown here is derived from an EMBL/GenBank/DDBJ whole genome shotgun (WGS) entry which is preliminary data.</text>
</comment>
<evidence type="ECO:0000313" key="1">
    <source>
        <dbReference type="EMBL" id="KAH9526049.1"/>
    </source>
</evidence>
<sequence>MKCKGKQQQQLQLPTSTYSLTEEEYDEDSYSHNILYLYFMNCLEIVICDSTFIGYENQEFFLLEWNVCG</sequence>
<proteinExistence type="predicted"/>
<accession>A0A922IAZ0</accession>
<reference evidence="1" key="2">
    <citation type="journal article" date="2022" name="Res Sq">
        <title>Comparative Genomics Reveals Insights into the Divergent Evolution of Astigmatic Mites and Household Pest Adaptations.</title>
        <authorList>
            <person name="Xiong Q."/>
            <person name="Wan A.T.-Y."/>
            <person name="Liu X.-Y."/>
            <person name="Fung C.S.-H."/>
            <person name="Xiao X."/>
            <person name="Malainual N."/>
            <person name="Hou J."/>
            <person name="Wang L."/>
            <person name="Wang M."/>
            <person name="Yang K."/>
            <person name="Cui Y."/>
            <person name="Leung E."/>
            <person name="Nong W."/>
            <person name="Shin S.-K."/>
            <person name="Au S."/>
            <person name="Jeong K.Y."/>
            <person name="Chew F.T."/>
            <person name="Hui J."/>
            <person name="Leung T.F."/>
            <person name="Tungtrongchitr A."/>
            <person name="Zhong N."/>
            <person name="Liu Z."/>
            <person name="Tsui S."/>
        </authorList>
    </citation>
    <scope>NUCLEOTIDE SEQUENCE</scope>
    <source>
        <strain evidence="1">Derf</strain>
        <tissue evidence="1">Whole organism</tissue>
    </source>
</reference>
<name>A0A922IAZ0_DERFA</name>
<dbReference type="EMBL" id="ASGP02000001">
    <property type="protein sequence ID" value="KAH9526049.1"/>
    <property type="molecule type" value="Genomic_DNA"/>
</dbReference>
<gene>
    <name evidence="1" type="ORF">DERF_000168</name>
</gene>
<keyword evidence="2" id="KW-1185">Reference proteome</keyword>
<protein>
    <submittedName>
        <fullName evidence="1">Uncharacterized protein</fullName>
    </submittedName>
</protein>
<evidence type="ECO:0000313" key="2">
    <source>
        <dbReference type="Proteomes" id="UP000790347"/>
    </source>
</evidence>